<name>A0A1F7YDT5_9BACT</name>
<dbReference type="InterPro" id="IPR019734">
    <property type="entry name" value="TPR_rpt"/>
</dbReference>
<dbReference type="Gene3D" id="1.25.40.10">
    <property type="entry name" value="Tetratricopeptide repeat domain"/>
    <property type="match status" value="1"/>
</dbReference>
<sequence>MDEDLAHKAISAALAGNWQKAVELNEQILRNNSNDVDSLIRLARACAETGNIKQAKSLSSKALKIDPYNKIAQKQALKWRGFKKTYQTSSGSSSAQSFLEEPGKTKMVVLINLGEPKLIRQLDSGDEIALICHPHRVTLKTQSGKYIGRLPDDLSARLNKLIKLGNRYQVIIKSANNNDVKILIRETKRSEKLKDSPSFPPEKIDYVAFTPPELVHKRQDIEEIVSESD</sequence>
<dbReference type="Proteomes" id="UP000178851">
    <property type="component" value="Unassembled WGS sequence"/>
</dbReference>
<evidence type="ECO:0000313" key="3">
    <source>
        <dbReference type="Proteomes" id="UP000178851"/>
    </source>
</evidence>
<feature type="repeat" description="TPR" evidence="1">
    <location>
        <begin position="36"/>
        <end position="69"/>
    </location>
</feature>
<dbReference type="Pfam" id="PF14559">
    <property type="entry name" value="TPR_19"/>
    <property type="match status" value="1"/>
</dbReference>
<accession>A0A1F7YDT5</accession>
<evidence type="ECO:0000256" key="1">
    <source>
        <dbReference type="PROSITE-ProRule" id="PRU00339"/>
    </source>
</evidence>
<reference evidence="2 3" key="1">
    <citation type="journal article" date="2016" name="Nat. Commun.">
        <title>Thousands of microbial genomes shed light on interconnected biogeochemical processes in an aquifer system.</title>
        <authorList>
            <person name="Anantharaman K."/>
            <person name="Brown C.T."/>
            <person name="Hug L.A."/>
            <person name="Sharon I."/>
            <person name="Castelle C.J."/>
            <person name="Probst A.J."/>
            <person name="Thomas B.C."/>
            <person name="Singh A."/>
            <person name="Wilkins M.J."/>
            <person name="Karaoz U."/>
            <person name="Brodie E.L."/>
            <person name="Williams K.H."/>
            <person name="Hubbard S.S."/>
            <person name="Banfield J.F."/>
        </authorList>
    </citation>
    <scope>NUCLEOTIDE SEQUENCE [LARGE SCALE GENOMIC DNA]</scope>
</reference>
<dbReference type="PROSITE" id="PS50005">
    <property type="entry name" value="TPR"/>
    <property type="match status" value="1"/>
</dbReference>
<gene>
    <name evidence="2" type="ORF">A2627_02605</name>
</gene>
<evidence type="ECO:0000313" key="2">
    <source>
        <dbReference type="EMBL" id="OGM24665.1"/>
    </source>
</evidence>
<proteinExistence type="predicted"/>
<keyword evidence="1" id="KW-0802">TPR repeat</keyword>
<comment type="caution">
    <text evidence="2">The sequence shown here is derived from an EMBL/GenBank/DDBJ whole genome shotgun (WGS) entry which is preliminary data.</text>
</comment>
<dbReference type="SUPFAM" id="SSF48452">
    <property type="entry name" value="TPR-like"/>
    <property type="match status" value="1"/>
</dbReference>
<dbReference type="AlphaFoldDB" id="A0A1F7YDT5"/>
<organism evidence="2 3">
    <name type="scientific">Candidatus Woesebacteria bacterium RIFCSPHIGHO2_01_FULL_39_28</name>
    <dbReference type="NCBI Taxonomy" id="1802496"/>
    <lineage>
        <taxon>Bacteria</taxon>
        <taxon>Candidatus Woeseibacteriota</taxon>
    </lineage>
</organism>
<protein>
    <submittedName>
        <fullName evidence="2">Uncharacterized protein</fullName>
    </submittedName>
</protein>
<dbReference type="EMBL" id="MGGI01000026">
    <property type="protein sequence ID" value="OGM24665.1"/>
    <property type="molecule type" value="Genomic_DNA"/>
</dbReference>
<dbReference type="InterPro" id="IPR011990">
    <property type="entry name" value="TPR-like_helical_dom_sf"/>
</dbReference>